<dbReference type="RefSeq" id="WP_193440601.1">
    <property type="nucleotide sequence ID" value="NZ_CP063145.1"/>
</dbReference>
<organism evidence="1 2">
    <name type="scientific">Cruoricaptor ignavus</name>
    <dbReference type="NCBI Taxonomy" id="1118202"/>
    <lineage>
        <taxon>Bacteria</taxon>
        <taxon>Pseudomonadati</taxon>
        <taxon>Bacteroidota</taxon>
        <taxon>Flavobacteriia</taxon>
        <taxon>Flavobacteriales</taxon>
        <taxon>Weeksellaceae</taxon>
        <taxon>Cruoricaptor</taxon>
    </lineage>
</organism>
<evidence type="ECO:0000313" key="2">
    <source>
        <dbReference type="Proteomes" id="UP000593605"/>
    </source>
</evidence>
<dbReference type="Proteomes" id="UP000593605">
    <property type="component" value="Chromosome"/>
</dbReference>
<dbReference type="EMBL" id="CP063145">
    <property type="protein sequence ID" value="QOR74617.1"/>
    <property type="molecule type" value="Genomic_DNA"/>
</dbReference>
<accession>A0A7M1T5P3</accession>
<sequence length="217" mass="25656">MKRLFLILVVVSSLLNAQRKEYCSPMMINMEIEATLKEHNRQVDMRKGQVKQTVLEKYNNNEWNKLKKVSTKIQERLRFVDFALQGIPTGYKLYLEFKDIKEIEQEIIKEIEDTPYAAIVALKDQIEFADQVQMISRFLIGIVSSYGAINQMEKAERQILLNHALNEVWNLKSSAYNTLFLVRDFKKTVRFKAFSIKYYVNRDIQIVKDIMKDIKDF</sequence>
<gene>
    <name evidence="1" type="ORF">IMZ16_04060</name>
</gene>
<protein>
    <submittedName>
        <fullName evidence="1">Uncharacterized protein</fullName>
    </submittedName>
</protein>
<evidence type="ECO:0000313" key="1">
    <source>
        <dbReference type="EMBL" id="QOR74617.1"/>
    </source>
</evidence>
<dbReference type="AlphaFoldDB" id="A0A7M1T5P3"/>
<reference evidence="1 2" key="1">
    <citation type="submission" date="2020-10" db="EMBL/GenBank/DDBJ databases">
        <title>Complete genome of Cruoricapor ignavus strain M1214 isolated from the blood culture of a febrile patient.</title>
        <authorList>
            <person name="Guglielmino C.J.D."/>
        </authorList>
    </citation>
    <scope>NUCLEOTIDE SEQUENCE [LARGE SCALE GENOMIC DNA]</scope>
    <source>
        <strain evidence="1 2">M1214</strain>
    </source>
</reference>
<dbReference type="KEGG" id="civ:IMZ16_04060"/>
<proteinExistence type="predicted"/>
<name>A0A7M1T5P3_9FLAO</name>